<dbReference type="PANTHER" id="PTHR43575">
    <property type="entry name" value="PROTEIN ABCI7, CHLOROPLASTIC"/>
    <property type="match status" value="1"/>
</dbReference>
<protein>
    <recommendedName>
        <fullName evidence="1">SUF system FeS cluster assembly SufBD core domain-containing protein</fullName>
    </recommendedName>
</protein>
<gene>
    <name evidence="2" type="ORF">A2773_04720</name>
</gene>
<dbReference type="GO" id="GO:0016226">
    <property type="term" value="P:iron-sulfur cluster assembly"/>
    <property type="evidence" value="ECO:0007669"/>
    <property type="project" value="InterPro"/>
</dbReference>
<evidence type="ECO:0000313" key="3">
    <source>
        <dbReference type="Proteomes" id="UP000177383"/>
    </source>
</evidence>
<accession>A0A1F5ZS44</accession>
<dbReference type="EMBL" id="MFJE01000005">
    <property type="protein sequence ID" value="OGG15164.1"/>
    <property type="molecule type" value="Genomic_DNA"/>
</dbReference>
<dbReference type="InterPro" id="IPR055346">
    <property type="entry name" value="Fe-S_cluster_assembly_SufBD"/>
</dbReference>
<name>A0A1F5ZS44_9BACT</name>
<dbReference type="Proteomes" id="UP000177383">
    <property type="component" value="Unassembled WGS sequence"/>
</dbReference>
<dbReference type="Pfam" id="PF01458">
    <property type="entry name" value="SUFBD_core"/>
    <property type="match status" value="1"/>
</dbReference>
<proteinExistence type="predicted"/>
<organism evidence="2 3">
    <name type="scientific">Candidatus Gottesmanbacteria bacterium RIFCSPHIGHO2_01_FULL_39_10</name>
    <dbReference type="NCBI Taxonomy" id="1798375"/>
    <lineage>
        <taxon>Bacteria</taxon>
        <taxon>Candidatus Gottesmaniibacteriota</taxon>
    </lineage>
</organism>
<dbReference type="STRING" id="1798375.A2773_04720"/>
<feature type="domain" description="SUF system FeS cluster assembly SufBD core" evidence="1">
    <location>
        <begin position="33"/>
        <end position="176"/>
    </location>
</feature>
<reference evidence="2 3" key="1">
    <citation type="journal article" date="2016" name="Nat. Commun.">
        <title>Thousands of microbial genomes shed light on interconnected biogeochemical processes in an aquifer system.</title>
        <authorList>
            <person name="Anantharaman K."/>
            <person name="Brown C.T."/>
            <person name="Hug L.A."/>
            <person name="Sharon I."/>
            <person name="Castelle C.J."/>
            <person name="Probst A.J."/>
            <person name="Thomas B.C."/>
            <person name="Singh A."/>
            <person name="Wilkins M.J."/>
            <person name="Karaoz U."/>
            <person name="Brodie E.L."/>
            <person name="Williams K.H."/>
            <person name="Hubbard S.S."/>
            <person name="Banfield J.F."/>
        </authorList>
    </citation>
    <scope>NUCLEOTIDE SEQUENCE [LARGE SCALE GENOMIC DNA]</scope>
</reference>
<dbReference type="InterPro" id="IPR037284">
    <property type="entry name" value="SUF_FeS_clus_asmbl_SufBD_sf"/>
</dbReference>
<dbReference type="AlphaFoldDB" id="A0A1F5ZS44"/>
<comment type="caution">
    <text evidence="2">The sequence shown here is derived from an EMBL/GenBank/DDBJ whole genome shotgun (WGS) entry which is preliminary data.</text>
</comment>
<dbReference type="PANTHER" id="PTHR43575:SF1">
    <property type="entry name" value="PROTEIN ABCI7, CHLOROPLASTIC"/>
    <property type="match status" value="1"/>
</dbReference>
<dbReference type="SUPFAM" id="SSF101960">
    <property type="entry name" value="Stabilizer of iron transporter SufD"/>
    <property type="match status" value="1"/>
</dbReference>
<sequence>MKNVVIVDHLIKNQEFIVKNSENKTFLIFLTDLKNQQGDLKISIKGKKANVQILGIIIGSGDQQIKLYTFQDHKAPESTSDLFIKSVLFDKSRFHYEGLIKIEKGAQKSNAYQKNQNLLLSDKAWAESKPYLEILANDVRCTHGATIGQIDREQLYYLSTRGLTEKEASKLLITGFCQDILDRLPDEKLKASLMKKIETKINLLLSN</sequence>
<dbReference type="InterPro" id="IPR000825">
    <property type="entry name" value="SUF_FeS_clus_asmbl_SufBD_core"/>
</dbReference>
<evidence type="ECO:0000259" key="1">
    <source>
        <dbReference type="Pfam" id="PF01458"/>
    </source>
</evidence>
<evidence type="ECO:0000313" key="2">
    <source>
        <dbReference type="EMBL" id="OGG15164.1"/>
    </source>
</evidence>